<keyword evidence="3" id="KW-0547">Nucleotide-binding</keyword>
<organism evidence="6 7">
    <name type="scientific">Artemisia annua</name>
    <name type="common">Sweet wormwood</name>
    <dbReference type="NCBI Taxonomy" id="35608"/>
    <lineage>
        <taxon>Eukaryota</taxon>
        <taxon>Viridiplantae</taxon>
        <taxon>Streptophyta</taxon>
        <taxon>Embryophyta</taxon>
        <taxon>Tracheophyta</taxon>
        <taxon>Spermatophyta</taxon>
        <taxon>Magnoliopsida</taxon>
        <taxon>eudicotyledons</taxon>
        <taxon>Gunneridae</taxon>
        <taxon>Pentapetalae</taxon>
        <taxon>asterids</taxon>
        <taxon>campanulids</taxon>
        <taxon>Asterales</taxon>
        <taxon>Asteraceae</taxon>
        <taxon>Asteroideae</taxon>
        <taxon>Anthemideae</taxon>
        <taxon>Artemisiinae</taxon>
        <taxon>Artemisia</taxon>
    </lineage>
</organism>
<name>A0A2U1MPU8_ARTAN</name>
<keyword evidence="5" id="KW-0067">ATP-binding</keyword>
<proteinExistence type="predicted"/>
<protein>
    <submittedName>
        <fullName evidence="6">Uncharacterized protein</fullName>
    </submittedName>
</protein>
<dbReference type="EMBL" id="PKPP01004670">
    <property type="protein sequence ID" value="PWA63295.1"/>
    <property type="molecule type" value="Genomic_DNA"/>
</dbReference>
<sequence length="151" mass="17016">MDGKNPATFRPKKSTPFGSKGYLRVAAIRSAFEQHRHEQRLEHITISEIEGCQLPSSASKHHENILVKSYGRCEVKVIDLGSSCFETNHLCSYVQSRFFFQNDSPALCLPGVIGIPQDKGVEGWAVFAMTYFSLTINKCLSVYQKQRVRMG</sequence>
<dbReference type="GO" id="GO:0005524">
    <property type="term" value="F:ATP binding"/>
    <property type="evidence" value="ECO:0007669"/>
    <property type="project" value="UniProtKB-KW"/>
</dbReference>
<gene>
    <name evidence="6" type="ORF">CTI12_AA355700</name>
</gene>
<reference evidence="6 7" key="1">
    <citation type="journal article" date="2018" name="Mol. Plant">
        <title>The genome of Artemisia annua provides insight into the evolution of Asteraceae family and artemisinin biosynthesis.</title>
        <authorList>
            <person name="Shen Q."/>
            <person name="Zhang L."/>
            <person name="Liao Z."/>
            <person name="Wang S."/>
            <person name="Yan T."/>
            <person name="Shi P."/>
            <person name="Liu M."/>
            <person name="Fu X."/>
            <person name="Pan Q."/>
            <person name="Wang Y."/>
            <person name="Lv Z."/>
            <person name="Lu X."/>
            <person name="Zhang F."/>
            <person name="Jiang W."/>
            <person name="Ma Y."/>
            <person name="Chen M."/>
            <person name="Hao X."/>
            <person name="Li L."/>
            <person name="Tang Y."/>
            <person name="Lv G."/>
            <person name="Zhou Y."/>
            <person name="Sun X."/>
            <person name="Brodelius P.E."/>
            <person name="Rose J.K.C."/>
            <person name="Tang K."/>
        </authorList>
    </citation>
    <scope>NUCLEOTIDE SEQUENCE [LARGE SCALE GENOMIC DNA]</scope>
    <source>
        <strain evidence="7">cv. Huhao1</strain>
        <tissue evidence="6">Leaf</tissue>
    </source>
</reference>
<evidence type="ECO:0000313" key="6">
    <source>
        <dbReference type="EMBL" id="PWA63295.1"/>
    </source>
</evidence>
<dbReference type="PANTHER" id="PTHR24058">
    <property type="entry name" value="DUAL SPECIFICITY PROTEIN KINASE"/>
    <property type="match status" value="1"/>
</dbReference>
<dbReference type="AlphaFoldDB" id="A0A2U1MPU8"/>
<comment type="caution">
    <text evidence="6">The sequence shown here is derived from an EMBL/GenBank/DDBJ whole genome shotgun (WGS) entry which is preliminary data.</text>
</comment>
<dbReference type="Proteomes" id="UP000245207">
    <property type="component" value="Unassembled WGS sequence"/>
</dbReference>
<dbReference type="InterPro" id="IPR050494">
    <property type="entry name" value="Ser_Thr_dual-spec_kinase"/>
</dbReference>
<dbReference type="Gene3D" id="1.10.510.10">
    <property type="entry name" value="Transferase(Phosphotransferase) domain 1"/>
    <property type="match status" value="1"/>
</dbReference>
<dbReference type="STRING" id="35608.A0A2U1MPU8"/>
<dbReference type="GO" id="GO:0004674">
    <property type="term" value="F:protein serine/threonine kinase activity"/>
    <property type="evidence" value="ECO:0007669"/>
    <property type="project" value="UniProtKB-KW"/>
</dbReference>
<evidence type="ECO:0000256" key="4">
    <source>
        <dbReference type="ARBA" id="ARBA00022777"/>
    </source>
</evidence>
<keyword evidence="1" id="KW-0723">Serine/threonine-protein kinase</keyword>
<evidence type="ECO:0000256" key="5">
    <source>
        <dbReference type="ARBA" id="ARBA00022840"/>
    </source>
</evidence>
<dbReference type="OrthoDB" id="9332038at2759"/>
<evidence type="ECO:0000256" key="1">
    <source>
        <dbReference type="ARBA" id="ARBA00022527"/>
    </source>
</evidence>
<dbReference type="PANTHER" id="PTHR24058:SF124">
    <property type="entry name" value="PROTEIN KINASE SUPERFAMILY PROTEIN"/>
    <property type="match status" value="1"/>
</dbReference>
<accession>A0A2U1MPU8</accession>
<keyword evidence="7" id="KW-1185">Reference proteome</keyword>
<evidence type="ECO:0000256" key="3">
    <source>
        <dbReference type="ARBA" id="ARBA00022741"/>
    </source>
</evidence>
<keyword evidence="4" id="KW-0418">Kinase</keyword>
<keyword evidence="2" id="KW-0808">Transferase</keyword>
<evidence type="ECO:0000256" key="2">
    <source>
        <dbReference type="ARBA" id="ARBA00022679"/>
    </source>
</evidence>
<evidence type="ECO:0000313" key="7">
    <source>
        <dbReference type="Proteomes" id="UP000245207"/>
    </source>
</evidence>